<dbReference type="SUPFAM" id="SSF50129">
    <property type="entry name" value="GroES-like"/>
    <property type="match status" value="1"/>
</dbReference>
<dbReference type="InterPro" id="IPR020843">
    <property type="entry name" value="ER"/>
</dbReference>
<accession>A0A0R1HI90</accession>
<dbReference type="EMBL" id="AZDI01000004">
    <property type="protein sequence ID" value="KRK45784.1"/>
    <property type="molecule type" value="Genomic_DNA"/>
</dbReference>
<dbReference type="AlphaFoldDB" id="A0A0R1HI90"/>
<dbReference type="InterPro" id="IPR011032">
    <property type="entry name" value="GroES-like_sf"/>
</dbReference>
<evidence type="ECO:0000259" key="1">
    <source>
        <dbReference type="SMART" id="SM00829"/>
    </source>
</evidence>
<dbReference type="Pfam" id="PF13602">
    <property type="entry name" value="ADH_zinc_N_2"/>
    <property type="match status" value="1"/>
</dbReference>
<dbReference type="SMART" id="SM00829">
    <property type="entry name" value="PKS_ER"/>
    <property type="match status" value="1"/>
</dbReference>
<dbReference type="Gene3D" id="3.40.50.720">
    <property type="entry name" value="NAD(P)-binding Rossmann-like Domain"/>
    <property type="match status" value="1"/>
</dbReference>
<proteinExistence type="predicted"/>
<dbReference type="InterPro" id="IPR036291">
    <property type="entry name" value="NAD(P)-bd_dom_sf"/>
</dbReference>
<dbReference type="Gene3D" id="3.90.180.10">
    <property type="entry name" value="Medium-chain alcohol dehydrogenases, catalytic domain"/>
    <property type="match status" value="1"/>
</dbReference>
<dbReference type="RefSeq" id="WP_420911472.1">
    <property type="nucleotide sequence ID" value="NZ_AZDI01000004.1"/>
</dbReference>
<dbReference type="PANTHER" id="PTHR11695">
    <property type="entry name" value="ALCOHOL DEHYDROGENASE RELATED"/>
    <property type="match status" value="1"/>
</dbReference>
<dbReference type="Pfam" id="PF08240">
    <property type="entry name" value="ADH_N"/>
    <property type="match status" value="1"/>
</dbReference>
<dbReference type="InterPro" id="IPR050700">
    <property type="entry name" value="YIM1/Zinc_Alcohol_DH_Fams"/>
</dbReference>
<dbReference type="Proteomes" id="UP000051450">
    <property type="component" value="Unassembled WGS sequence"/>
</dbReference>
<evidence type="ECO:0000313" key="2">
    <source>
        <dbReference type="EMBL" id="KRK45784.1"/>
    </source>
</evidence>
<dbReference type="STRING" id="1423719.FC66_GL001014"/>
<dbReference type="GO" id="GO:0016491">
    <property type="term" value="F:oxidoreductase activity"/>
    <property type="evidence" value="ECO:0007669"/>
    <property type="project" value="InterPro"/>
</dbReference>
<protein>
    <recommendedName>
        <fullName evidence="1">Enoyl reductase (ER) domain-containing protein</fullName>
    </recommendedName>
</protein>
<organism evidence="2 3">
    <name type="scientific">Dellaglioa algida DSM 15638</name>
    <dbReference type="NCBI Taxonomy" id="1423719"/>
    <lineage>
        <taxon>Bacteria</taxon>
        <taxon>Bacillati</taxon>
        <taxon>Bacillota</taxon>
        <taxon>Bacilli</taxon>
        <taxon>Lactobacillales</taxon>
        <taxon>Lactobacillaceae</taxon>
        <taxon>Dellaglioa</taxon>
    </lineage>
</organism>
<dbReference type="InterPro" id="IPR013154">
    <property type="entry name" value="ADH-like_N"/>
</dbReference>
<comment type="caution">
    <text evidence="2">The sequence shown here is derived from an EMBL/GenBank/DDBJ whole genome shotgun (WGS) entry which is preliminary data.</text>
</comment>
<keyword evidence="3" id="KW-1185">Reference proteome</keyword>
<name>A0A0R1HI90_9LACO</name>
<evidence type="ECO:0000313" key="3">
    <source>
        <dbReference type="Proteomes" id="UP000051450"/>
    </source>
</evidence>
<dbReference type="PATRIC" id="fig|1423719.4.peg.1034"/>
<feature type="domain" description="Enoyl reductase (ER)" evidence="1">
    <location>
        <begin position="20"/>
        <end position="321"/>
    </location>
</feature>
<sequence>MSPMTQNETMSAVVIDEFGGQDQLKQRDVPMPEMTADQVIVKEKAAGINPVDWKTREGYLQPMFKWPFPIILGWDVAGVITEVGSNVTDWKVGDRVFARPATTRFGTYAEYTAVDANLLAPKPENISFEEAAAVPLAGLTAWQALFDHGHLQKGEKVFIHAGSGGVGSFAIQLAKSIGAYVITTTSSTNIDFVKALGADQVIDYHETDFTEVLKDIDLVVDTIGGEAQEKSVSILKHGSGRMVSITGTAAEKTASLAENRNVRFESIWLDPNGAELTKLANMLENGTLKVTLDSVYKFSAEGVAEAHDRSESHHALGKIVVRFK</sequence>
<dbReference type="PANTHER" id="PTHR11695:SF294">
    <property type="entry name" value="RETICULON-4-INTERACTING PROTEIN 1, MITOCHONDRIAL"/>
    <property type="match status" value="1"/>
</dbReference>
<dbReference type="CDD" id="cd05289">
    <property type="entry name" value="MDR_like_2"/>
    <property type="match status" value="1"/>
</dbReference>
<gene>
    <name evidence="2" type="ORF">FC66_GL001014</name>
</gene>
<reference evidence="2 3" key="1">
    <citation type="journal article" date="2015" name="Genome Announc.">
        <title>Expanding the biotechnology potential of lactobacilli through comparative genomics of 213 strains and associated genera.</title>
        <authorList>
            <person name="Sun Z."/>
            <person name="Harris H.M."/>
            <person name="McCann A."/>
            <person name="Guo C."/>
            <person name="Argimon S."/>
            <person name="Zhang W."/>
            <person name="Yang X."/>
            <person name="Jeffery I.B."/>
            <person name="Cooney J.C."/>
            <person name="Kagawa T.F."/>
            <person name="Liu W."/>
            <person name="Song Y."/>
            <person name="Salvetti E."/>
            <person name="Wrobel A."/>
            <person name="Rasinkangas P."/>
            <person name="Parkhill J."/>
            <person name="Rea M.C."/>
            <person name="O'Sullivan O."/>
            <person name="Ritari J."/>
            <person name="Douillard F.P."/>
            <person name="Paul Ross R."/>
            <person name="Yang R."/>
            <person name="Briner A.E."/>
            <person name="Felis G.E."/>
            <person name="de Vos W.M."/>
            <person name="Barrangou R."/>
            <person name="Klaenhammer T.R."/>
            <person name="Caufield P.W."/>
            <person name="Cui Y."/>
            <person name="Zhang H."/>
            <person name="O'Toole P.W."/>
        </authorList>
    </citation>
    <scope>NUCLEOTIDE SEQUENCE [LARGE SCALE GENOMIC DNA]</scope>
    <source>
        <strain evidence="2 3">DSM 15638</strain>
    </source>
</reference>
<dbReference type="SUPFAM" id="SSF51735">
    <property type="entry name" value="NAD(P)-binding Rossmann-fold domains"/>
    <property type="match status" value="1"/>
</dbReference>